<sequence>MYNANPSISAGSWRRNSESFLNRGLTRTSFLRSFSEPPSDNARWSHDRPSSAMLMSDVEMTNYQQENVKVDPGDGYESEDAKTDKSGEIDGLSRKRKRQEESSDDEVETSRVFTAARKRMLKVERGMDTLGKPRAERDPRKRVHRGGMLPGNRRDAARDA</sequence>
<name>A0ACC2X3R7_9TREE</name>
<proteinExistence type="predicted"/>
<protein>
    <submittedName>
        <fullName evidence="1">Uncharacterized protein</fullName>
    </submittedName>
</protein>
<keyword evidence="2" id="KW-1185">Reference proteome</keyword>
<dbReference type="EMBL" id="JASBWV010000032">
    <property type="protein sequence ID" value="KAJ9117392.1"/>
    <property type="molecule type" value="Genomic_DNA"/>
</dbReference>
<comment type="caution">
    <text evidence="1">The sequence shown here is derived from an EMBL/GenBank/DDBJ whole genome shotgun (WGS) entry which is preliminary data.</text>
</comment>
<evidence type="ECO:0000313" key="2">
    <source>
        <dbReference type="Proteomes" id="UP001234202"/>
    </source>
</evidence>
<evidence type="ECO:0000313" key="1">
    <source>
        <dbReference type="EMBL" id="KAJ9117392.1"/>
    </source>
</evidence>
<dbReference type="Proteomes" id="UP001234202">
    <property type="component" value="Unassembled WGS sequence"/>
</dbReference>
<accession>A0ACC2X3R7</accession>
<organism evidence="1 2">
    <name type="scientific">Naganishia onofrii</name>
    <dbReference type="NCBI Taxonomy" id="1851511"/>
    <lineage>
        <taxon>Eukaryota</taxon>
        <taxon>Fungi</taxon>
        <taxon>Dikarya</taxon>
        <taxon>Basidiomycota</taxon>
        <taxon>Agaricomycotina</taxon>
        <taxon>Tremellomycetes</taxon>
        <taxon>Filobasidiales</taxon>
        <taxon>Filobasidiaceae</taxon>
        <taxon>Naganishia</taxon>
    </lineage>
</organism>
<gene>
    <name evidence="1" type="ORF">QFC24_006488</name>
</gene>
<reference evidence="1" key="1">
    <citation type="submission" date="2023-04" db="EMBL/GenBank/DDBJ databases">
        <title>Draft Genome sequencing of Naganishia species isolated from polar environments using Oxford Nanopore Technology.</title>
        <authorList>
            <person name="Leo P."/>
            <person name="Venkateswaran K."/>
        </authorList>
    </citation>
    <scope>NUCLEOTIDE SEQUENCE</scope>
    <source>
        <strain evidence="1">DBVPG 5303</strain>
    </source>
</reference>